<organism evidence="1">
    <name type="scientific">Faucicola osloensis</name>
    <name type="common">Moraxella osloensis</name>
    <dbReference type="NCBI Taxonomy" id="34062"/>
    <lineage>
        <taxon>Bacteria</taxon>
        <taxon>Pseudomonadati</taxon>
        <taxon>Pseudomonadota</taxon>
        <taxon>Gammaproteobacteria</taxon>
        <taxon>Moraxellales</taxon>
        <taxon>Moraxellaceae</taxon>
        <taxon>Faucicola</taxon>
    </lineage>
</organism>
<dbReference type="AlphaFoldDB" id="A0AAD0AFF9"/>
<geneLocation type="plasmid" evidence="1">
    <name>pYHS1</name>
</geneLocation>
<proteinExistence type="predicted"/>
<keyword evidence="1" id="KW-0614">Plasmid</keyword>
<dbReference type="EMBL" id="CP024177">
    <property type="protein sequence ID" value="ATQ84208.1"/>
    <property type="molecule type" value="Genomic_DNA"/>
</dbReference>
<accession>A0AAD0AFF9</accession>
<reference evidence="1" key="1">
    <citation type="submission" date="2017-10" db="EMBL/GenBank/DDBJ databases">
        <title>Complete Genome Sequence from Moraxella oslensis YHS isolated from human skin.</title>
        <authorList>
            <person name="Lee K."/>
            <person name="Lim J.Y."/>
            <person name="Hwang I."/>
        </authorList>
    </citation>
    <scope>NUCLEOTIDE SEQUENCE</scope>
    <source>
        <strain evidence="1">YHS</strain>
        <plasmid evidence="1">pYHS1</plasmid>
    </source>
</reference>
<name>A0AAD0AFF9_FAUOS</name>
<evidence type="ECO:0000313" key="1">
    <source>
        <dbReference type="EMBL" id="ATQ84208.1"/>
    </source>
</evidence>
<gene>
    <name evidence="1" type="ORF">YHS_09710</name>
</gene>
<protein>
    <submittedName>
        <fullName evidence="1">Uncharacterized protein</fullName>
    </submittedName>
</protein>
<sequence>MSCSETKYGATLAGNMLNGYADGIDKLTDKKFLTPFFAKAGNFLSIYNIANYTLQGNQAEAEQAAVTPAVKSVQLNLGDFSYAA</sequence>